<accession>A0A1H1M5H1</accession>
<dbReference type="SUPFAM" id="SSF50475">
    <property type="entry name" value="FMN-binding split barrel"/>
    <property type="match status" value="1"/>
</dbReference>
<dbReference type="PIRSF" id="PIRSF010372">
    <property type="entry name" value="PaiB"/>
    <property type="match status" value="1"/>
</dbReference>
<proteinExistence type="predicted"/>
<dbReference type="Proteomes" id="UP000198858">
    <property type="component" value="Chromosome I"/>
</dbReference>
<dbReference type="AlphaFoldDB" id="A0A1H1M5H1"/>
<dbReference type="InterPro" id="IPR012349">
    <property type="entry name" value="Split_barrel_FMN-bd"/>
</dbReference>
<gene>
    <name evidence="1" type="ORF">SAMN04488552_1165</name>
</gene>
<dbReference type="InterPro" id="IPR007396">
    <property type="entry name" value="TR_PAI2-type"/>
</dbReference>
<dbReference type="PANTHER" id="PTHR35802">
    <property type="entry name" value="PROTEASE SYNTHASE AND SPORULATION PROTEIN PAI 2"/>
    <property type="match status" value="1"/>
</dbReference>
<dbReference type="Gene3D" id="2.30.110.10">
    <property type="entry name" value="Electron Transport, Fmn-binding Protein, Chain A"/>
    <property type="match status" value="1"/>
</dbReference>
<reference evidence="1 2" key="1">
    <citation type="submission" date="2016-10" db="EMBL/GenBank/DDBJ databases">
        <authorList>
            <person name="Varghese N."/>
            <person name="Submissions S."/>
        </authorList>
    </citation>
    <scope>NUCLEOTIDE SEQUENCE [LARGE SCALE GENOMIC DNA]</scope>
    <source>
        <strain evidence="1 2">Mar_2010_102</strain>
    </source>
</reference>
<dbReference type="EMBL" id="LT629745">
    <property type="protein sequence ID" value="SDR82038.1"/>
    <property type="molecule type" value="Genomic_DNA"/>
</dbReference>
<sequence>MYRPRKYIKDDKEFILSFIKENPFATVVMNGERLLATHLPVLIKGDEKEWILYTHLANHNEQAELIKDGAEALIIFHGPHSYVSSSWYREKDISTWDYSAVHVNAKVRVQTREELEISLEKLVKHFEKDQQEPLYYKEIPKKMVDEHLPLITGFWLEPFLVEGVAKLHQEHPEQDVKTVTDKLENSGDCIKQKLADDIKKEHKI</sequence>
<dbReference type="Pfam" id="PF04299">
    <property type="entry name" value="FMN_bind_2"/>
    <property type="match status" value="1"/>
</dbReference>
<name>A0A1H1M5H1_9FLAO</name>
<dbReference type="STRING" id="1250231.SAMN04488552_1165"/>
<organism evidence="1 2">
    <name type="scientific">Christiangramia echinicola</name>
    <dbReference type="NCBI Taxonomy" id="279359"/>
    <lineage>
        <taxon>Bacteria</taxon>
        <taxon>Pseudomonadati</taxon>
        <taxon>Bacteroidota</taxon>
        <taxon>Flavobacteriia</taxon>
        <taxon>Flavobacteriales</taxon>
        <taxon>Flavobacteriaceae</taxon>
        <taxon>Christiangramia</taxon>
    </lineage>
</organism>
<dbReference type="RefSeq" id="WP_089661660.1">
    <property type="nucleotide sequence ID" value="NZ_LT629745.1"/>
</dbReference>
<protein>
    <submittedName>
        <fullName evidence="1">Negative transcriptional regulator, PaiB family</fullName>
    </submittedName>
</protein>
<keyword evidence="2" id="KW-1185">Reference proteome</keyword>
<dbReference type="PANTHER" id="PTHR35802:SF1">
    <property type="entry name" value="PROTEASE SYNTHASE AND SPORULATION PROTEIN PAI 2"/>
    <property type="match status" value="1"/>
</dbReference>
<evidence type="ECO:0000313" key="2">
    <source>
        <dbReference type="Proteomes" id="UP000198858"/>
    </source>
</evidence>
<evidence type="ECO:0000313" key="1">
    <source>
        <dbReference type="EMBL" id="SDR82038.1"/>
    </source>
</evidence>